<dbReference type="Pfam" id="PF02212">
    <property type="entry name" value="GED"/>
    <property type="match status" value="1"/>
</dbReference>
<organism evidence="3 4">
    <name type="scientific">Dillenia turbinata</name>
    <dbReference type="NCBI Taxonomy" id="194707"/>
    <lineage>
        <taxon>Eukaryota</taxon>
        <taxon>Viridiplantae</taxon>
        <taxon>Streptophyta</taxon>
        <taxon>Embryophyta</taxon>
        <taxon>Tracheophyta</taxon>
        <taxon>Spermatophyta</taxon>
        <taxon>Magnoliopsida</taxon>
        <taxon>eudicotyledons</taxon>
        <taxon>Gunneridae</taxon>
        <taxon>Pentapetalae</taxon>
        <taxon>Dilleniales</taxon>
        <taxon>Dilleniaceae</taxon>
        <taxon>Dillenia</taxon>
    </lineage>
</organism>
<dbReference type="PANTHER" id="PTHR11566:SF80">
    <property type="entry name" value="PHRAGMOPLASTIN DRP1C"/>
    <property type="match status" value="1"/>
</dbReference>
<dbReference type="SMART" id="SM00302">
    <property type="entry name" value="GED"/>
    <property type="match status" value="1"/>
</dbReference>
<dbReference type="InterPro" id="IPR003130">
    <property type="entry name" value="GED"/>
</dbReference>
<comment type="caution">
    <text evidence="3">The sequence shown here is derived from an EMBL/GenBank/DDBJ whole genome shotgun (WGS) entry which is preliminary data.</text>
</comment>
<evidence type="ECO:0000313" key="3">
    <source>
        <dbReference type="EMBL" id="KAK6931644.1"/>
    </source>
</evidence>
<evidence type="ECO:0000313" key="4">
    <source>
        <dbReference type="Proteomes" id="UP001370490"/>
    </source>
</evidence>
<dbReference type="AlphaFoldDB" id="A0AAN8VDT0"/>
<evidence type="ECO:0000256" key="1">
    <source>
        <dbReference type="ARBA" id="ARBA00023175"/>
    </source>
</evidence>
<dbReference type="Proteomes" id="UP001370490">
    <property type="component" value="Unassembled WGS sequence"/>
</dbReference>
<dbReference type="EMBL" id="JBAMMX010000011">
    <property type="protein sequence ID" value="KAK6931644.1"/>
    <property type="molecule type" value="Genomic_DNA"/>
</dbReference>
<sequence>MKIPCRFVSVLKGKMQICECAPGKDTEGDRLKDETRKQMKERVHFILQGLVRQSISETEELKRFPSLQADIAAAATEALERFRDESRRTVLRLVEMESSYLTVEFFRKLPLEPEKNANPQATNVDRYSDSHFKRIGANVTSYINMVCDTLKTSVPKAVVYCQVREAKRSLLNHFYAQLGRREKEQLGAMLDEDPALMAKREQIAKRLELYKSARDEIDSVAWK</sequence>
<feature type="domain" description="GED" evidence="2">
    <location>
        <begin position="132"/>
        <end position="223"/>
    </location>
</feature>
<keyword evidence="1" id="KW-0505">Motor protein</keyword>
<evidence type="ECO:0000259" key="2">
    <source>
        <dbReference type="PROSITE" id="PS51388"/>
    </source>
</evidence>
<dbReference type="GO" id="GO:0005525">
    <property type="term" value="F:GTP binding"/>
    <property type="evidence" value="ECO:0007669"/>
    <property type="project" value="InterPro"/>
</dbReference>
<dbReference type="GO" id="GO:0003924">
    <property type="term" value="F:GTPase activity"/>
    <property type="evidence" value="ECO:0007669"/>
    <property type="project" value="InterPro"/>
</dbReference>
<dbReference type="Gene3D" id="1.20.120.1240">
    <property type="entry name" value="Dynamin, middle domain"/>
    <property type="match status" value="1"/>
</dbReference>
<dbReference type="GO" id="GO:0005737">
    <property type="term" value="C:cytoplasm"/>
    <property type="evidence" value="ECO:0007669"/>
    <property type="project" value="TreeGrafter"/>
</dbReference>
<dbReference type="PROSITE" id="PS51388">
    <property type="entry name" value="GED"/>
    <property type="match status" value="1"/>
</dbReference>
<protein>
    <submittedName>
        <fullName evidence="3">Dynamin GTPase effector</fullName>
    </submittedName>
</protein>
<keyword evidence="4" id="KW-1185">Reference proteome</keyword>
<dbReference type="GO" id="GO:0016020">
    <property type="term" value="C:membrane"/>
    <property type="evidence" value="ECO:0007669"/>
    <property type="project" value="TreeGrafter"/>
</dbReference>
<dbReference type="GO" id="GO:0005874">
    <property type="term" value="C:microtubule"/>
    <property type="evidence" value="ECO:0007669"/>
    <property type="project" value="TreeGrafter"/>
</dbReference>
<accession>A0AAN8VDT0</accession>
<dbReference type="InterPro" id="IPR022812">
    <property type="entry name" value="Dynamin"/>
</dbReference>
<reference evidence="3 4" key="1">
    <citation type="submission" date="2023-12" db="EMBL/GenBank/DDBJ databases">
        <title>A high-quality genome assembly for Dillenia turbinata (Dilleniales).</title>
        <authorList>
            <person name="Chanderbali A."/>
        </authorList>
    </citation>
    <scope>NUCLEOTIDE SEQUENCE [LARGE SCALE GENOMIC DNA]</scope>
    <source>
        <strain evidence="3">LSX21</strain>
        <tissue evidence="3">Leaf</tissue>
    </source>
</reference>
<dbReference type="GO" id="GO:0008017">
    <property type="term" value="F:microtubule binding"/>
    <property type="evidence" value="ECO:0007669"/>
    <property type="project" value="TreeGrafter"/>
</dbReference>
<name>A0AAN8VDT0_9MAGN</name>
<gene>
    <name evidence="3" type="ORF">RJ641_003437</name>
</gene>
<proteinExistence type="predicted"/>
<dbReference type="InterPro" id="IPR020850">
    <property type="entry name" value="GED_dom"/>
</dbReference>
<dbReference type="PANTHER" id="PTHR11566">
    <property type="entry name" value="DYNAMIN"/>
    <property type="match status" value="1"/>
</dbReference>